<dbReference type="Pfam" id="PF25788">
    <property type="entry name" value="Ig_Rha78A_N"/>
    <property type="match status" value="1"/>
</dbReference>
<keyword evidence="3 8" id="KW-0378">Hydrolase</keyword>
<evidence type="ECO:0000259" key="7">
    <source>
        <dbReference type="Pfam" id="PF17390"/>
    </source>
</evidence>
<dbReference type="Gene3D" id="2.60.40.10">
    <property type="entry name" value="Immunoglobulins"/>
    <property type="match status" value="1"/>
</dbReference>
<dbReference type="RefSeq" id="WP_354025306.1">
    <property type="nucleotide sequence ID" value="NZ_JBEPSJ010000003.1"/>
</dbReference>
<dbReference type="InterPro" id="IPR013783">
    <property type="entry name" value="Ig-like_fold"/>
</dbReference>
<dbReference type="InterPro" id="IPR016007">
    <property type="entry name" value="Alpha_rhamnosid"/>
</dbReference>
<dbReference type="InterPro" id="IPR035398">
    <property type="entry name" value="Bac_rhamnosid_C"/>
</dbReference>
<feature type="domain" description="Alpha-L-rhamnosidase C-terminal" evidence="7">
    <location>
        <begin position="779"/>
        <end position="845"/>
    </location>
</feature>
<comment type="caution">
    <text evidence="8">The sequence shown here is derived from an EMBL/GenBank/DDBJ whole genome shotgun (WGS) entry which is preliminary data.</text>
</comment>
<evidence type="ECO:0000256" key="1">
    <source>
        <dbReference type="ARBA" id="ARBA00001445"/>
    </source>
</evidence>
<dbReference type="Pfam" id="PF17389">
    <property type="entry name" value="Bac_rhamnosid6H"/>
    <property type="match status" value="1"/>
</dbReference>
<dbReference type="Gene3D" id="2.60.120.260">
    <property type="entry name" value="Galactose-binding domain-like"/>
    <property type="match status" value="2"/>
</dbReference>
<organism evidence="8 9">
    <name type="scientific">Conyzicola nivalis</name>
    <dbReference type="NCBI Taxonomy" id="1477021"/>
    <lineage>
        <taxon>Bacteria</taxon>
        <taxon>Bacillati</taxon>
        <taxon>Actinomycetota</taxon>
        <taxon>Actinomycetes</taxon>
        <taxon>Micrococcales</taxon>
        <taxon>Microbacteriaceae</taxon>
        <taxon>Conyzicola</taxon>
    </lineage>
</organism>
<proteinExistence type="predicted"/>
<evidence type="ECO:0000259" key="4">
    <source>
        <dbReference type="Pfam" id="PF05592"/>
    </source>
</evidence>
<reference evidence="8 9" key="1">
    <citation type="submission" date="2024-06" db="EMBL/GenBank/DDBJ databases">
        <title>Sorghum-associated microbial communities from plants grown in Nebraska, USA.</title>
        <authorList>
            <person name="Schachtman D."/>
        </authorList>
    </citation>
    <scope>NUCLEOTIDE SEQUENCE [LARGE SCALE GENOMIC DNA]</scope>
    <source>
        <strain evidence="8 9">2857</strain>
    </source>
</reference>
<comment type="catalytic activity">
    <reaction evidence="1">
        <text>Hydrolysis of terminal non-reducing alpha-L-rhamnose residues in alpha-L-rhamnosides.</text>
        <dbReference type="EC" id="3.2.1.40"/>
    </reaction>
</comment>
<dbReference type="EMBL" id="JBEPSJ010000003">
    <property type="protein sequence ID" value="MET4583138.1"/>
    <property type="molecule type" value="Genomic_DNA"/>
</dbReference>
<evidence type="ECO:0000256" key="2">
    <source>
        <dbReference type="ARBA" id="ARBA00012652"/>
    </source>
</evidence>
<dbReference type="InterPro" id="IPR008902">
    <property type="entry name" value="Rhamnosid_concanavalin"/>
</dbReference>
<protein>
    <recommendedName>
        <fullName evidence="2">alpha-L-rhamnosidase</fullName>
        <ecNumber evidence="2">3.2.1.40</ecNumber>
    </recommendedName>
</protein>
<keyword evidence="8" id="KW-0326">Glycosidase</keyword>
<dbReference type="InterPro" id="IPR012341">
    <property type="entry name" value="6hp_glycosidase-like_sf"/>
</dbReference>
<dbReference type="Gene3D" id="1.50.10.10">
    <property type="match status" value="1"/>
</dbReference>
<accession>A0ABV2QRP8</accession>
<dbReference type="InterPro" id="IPR035396">
    <property type="entry name" value="Bac_rhamnosid6H"/>
</dbReference>
<evidence type="ECO:0000259" key="5">
    <source>
        <dbReference type="Pfam" id="PF08531"/>
    </source>
</evidence>
<dbReference type="EC" id="3.2.1.40" evidence="2"/>
<dbReference type="Pfam" id="PF08531">
    <property type="entry name" value="Bac_rhamnosid_N"/>
    <property type="match status" value="1"/>
</dbReference>
<evidence type="ECO:0000256" key="3">
    <source>
        <dbReference type="ARBA" id="ARBA00022801"/>
    </source>
</evidence>
<dbReference type="Proteomes" id="UP001549257">
    <property type="component" value="Unassembled WGS sequence"/>
</dbReference>
<feature type="domain" description="Alpha-L-rhamnosidase concanavalin-like" evidence="4">
    <location>
        <begin position="323"/>
        <end position="418"/>
    </location>
</feature>
<sequence length="858" mass="93564">MQATISRPVRFEHHYDEAIGIGVASPRISWQTTAEPGFMQAGYELEFDRADGTQSTGRLESHEQVLVAWPVAPLASRERVGVRVRVYGDDGVASAFSETGYVEAGLLEPGDWVAKAVGPAWDEDPDTDRRPPLVRREFTVTAPVRRARLYVSAHGVHETEINGVRVGDDILSPGWTVYGERLRYYTHDVTDLLTTGQNAVGAWLGDGWYRGRMGFNGGYRNLYGADVSLIAQLEVEYDDGRVDTVATDESWTASFGPILESGLYDGETYDARAEQPGWSSAAFDAAGWTPVAIAERDPSTLVAPEGPPVRCTEELAPVAVTRSASGAYILDFGQNLVGRLSLVVDGPAGATITLRHAEVLQDGELYTRPLRLAASTDTLVLDGCGERRWEPRFTIHGFRFAEVSGWPGELAAGAVVAKVYHSDLERTGWFESSDPLVNRLHENVRWSMRGNFVDIPTDCPQRDERLGWTGDLQVFAPTAAFLYDVSGMLGSWLKDVAVEQLPDGTVPWYVPVIPGGDSWTPIDPGAVWGDVAVLTPWTLYERFGDTGILEQQYESAKAWVDLADRLAGDDHLWNEGKQLGDWLDPAAPPEDPAAALTDRYLVATAYFAWSTRRLAETARVIGRDADAAHYEALAAAVREAFIAEYFEESGRMTSDAQTAYALAIQFGLIPDDTERATMARARVGELVHAAGNRIATGFAGTPVISDALTTAGTVEIAYDLLLERECPSWLYTVLQGGTTIWERWDSQRPDGSINPGEMTSFNHYALGAVADWMHRVVAGISPASAGYREILVRPQPGGGLTSASARHLTPYGELSIAWVIDAERLTVELVVPTGSTARVELPGREPFAVASGAHRFTA</sequence>
<name>A0ABV2QRP8_9MICO</name>
<dbReference type="PANTHER" id="PTHR33307:SF6">
    <property type="entry name" value="ALPHA-RHAMNOSIDASE (EUROFUNG)-RELATED"/>
    <property type="match status" value="1"/>
</dbReference>
<dbReference type="Pfam" id="PF05592">
    <property type="entry name" value="Bac_rhamnosid"/>
    <property type="match status" value="1"/>
</dbReference>
<feature type="domain" description="Alpha-L-rhamnosidase six-hairpin glycosidase" evidence="6">
    <location>
        <begin position="425"/>
        <end position="777"/>
    </location>
</feature>
<evidence type="ECO:0000313" key="8">
    <source>
        <dbReference type="EMBL" id="MET4583138.1"/>
    </source>
</evidence>
<gene>
    <name evidence="8" type="ORF">ABIE21_002657</name>
</gene>
<dbReference type="SUPFAM" id="SSF48208">
    <property type="entry name" value="Six-hairpin glycosidases"/>
    <property type="match status" value="1"/>
</dbReference>
<evidence type="ECO:0000313" key="9">
    <source>
        <dbReference type="Proteomes" id="UP001549257"/>
    </source>
</evidence>
<dbReference type="InterPro" id="IPR008928">
    <property type="entry name" value="6-hairpin_glycosidase_sf"/>
</dbReference>
<feature type="domain" description="Bacterial alpha-L-rhamnosidase N-terminal" evidence="5">
    <location>
        <begin position="144"/>
        <end position="313"/>
    </location>
</feature>
<dbReference type="Pfam" id="PF17390">
    <property type="entry name" value="Bac_rhamnosid_C"/>
    <property type="match status" value="1"/>
</dbReference>
<evidence type="ECO:0000259" key="6">
    <source>
        <dbReference type="Pfam" id="PF17389"/>
    </source>
</evidence>
<dbReference type="PIRSF" id="PIRSF010631">
    <property type="entry name" value="A-rhamnsds"/>
    <property type="match status" value="1"/>
</dbReference>
<dbReference type="InterPro" id="IPR013737">
    <property type="entry name" value="Bac_rhamnosid_N"/>
</dbReference>
<dbReference type="Gene3D" id="2.60.420.10">
    <property type="entry name" value="Maltose phosphorylase, domain 3"/>
    <property type="match status" value="1"/>
</dbReference>
<dbReference type="PANTHER" id="PTHR33307">
    <property type="entry name" value="ALPHA-RHAMNOSIDASE (EUROFUNG)"/>
    <property type="match status" value="1"/>
</dbReference>
<keyword evidence="9" id="KW-1185">Reference proteome</keyword>
<dbReference type="GO" id="GO:0030596">
    <property type="term" value="F:alpha-L-rhamnosidase activity"/>
    <property type="evidence" value="ECO:0007669"/>
    <property type="project" value="UniProtKB-EC"/>
</dbReference>